<keyword evidence="1" id="KW-1133">Transmembrane helix</keyword>
<protein>
    <recommendedName>
        <fullName evidence="4">Secreted protein</fullName>
    </recommendedName>
</protein>
<organism evidence="2 3">
    <name type="scientific">Corynebacterium halotolerans YIM 70093 = DSM 44683</name>
    <dbReference type="NCBI Taxonomy" id="1121362"/>
    <lineage>
        <taxon>Bacteria</taxon>
        <taxon>Bacillati</taxon>
        <taxon>Actinomycetota</taxon>
        <taxon>Actinomycetes</taxon>
        <taxon>Mycobacteriales</taxon>
        <taxon>Corynebacteriaceae</taxon>
        <taxon>Corynebacterium</taxon>
    </lineage>
</organism>
<proteinExistence type="predicted"/>
<dbReference type="AlphaFoldDB" id="M1NIK9"/>
<feature type="transmembrane region" description="Helical" evidence="1">
    <location>
        <begin position="14"/>
        <end position="36"/>
    </location>
</feature>
<keyword evidence="1" id="KW-0812">Transmembrane</keyword>
<dbReference type="HOGENOM" id="CLU_098222_1_0_11"/>
<dbReference type="EMBL" id="CP003697">
    <property type="protein sequence ID" value="AGF71263.1"/>
    <property type="molecule type" value="Genomic_DNA"/>
</dbReference>
<name>M1NIK9_9CORY</name>
<dbReference type="STRING" id="1121362.A605_01245"/>
<dbReference type="RefSeq" id="WP_015399687.1">
    <property type="nucleotide sequence ID" value="NC_020302.1"/>
</dbReference>
<accession>M1NIK9</accession>
<dbReference type="Proteomes" id="UP000011723">
    <property type="component" value="Chromosome"/>
</dbReference>
<evidence type="ECO:0008006" key="4">
    <source>
        <dbReference type="Google" id="ProtNLM"/>
    </source>
</evidence>
<evidence type="ECO:0000313" key="2">
    <source>
        <dbReference type="EMBL" id="AGF71263.1"/>
    </source>
</evidence>
<evidence type="ECO:0000256" key="1">
    <source>
        <dbReference type="SAM" id="Phobius"/>
    </source>
</evidence>
<keyword evidence="3" id="KW-1185">Reference proteome</keyword>
<dbReference type="PATRIC" id="fig|1121362.3.peg.240"/>
<dbReference type="OrthoDB" id="4415963at2"/>
<gene>
    <name evidence="2" type="ORF">A605_01245</name>
</gene>
<sequence length="213" mass="23178">MPTYRLQPVRAGRYWWAVFGVTAIVLLLPAIINLAVPDRTSATDEVRLGTLGYDWEVPVPDPQGEGEVLTCAKSTGSISGHAWDCDGVLLQSIIAEGGTEPDRTLRRMVRALDLFPPAENAPILREGDARMLIDPEWGTIGLSLEGDDEREDLTMVAVISGRGPQTAPLADAVWRAYTGSPLPGIVREEIRMRENPMTPWGSTGAFNLEGIDV</sequence>
<reference evidence="2 3" key="1">
    <citation type="journal article" date="2012" name="Stand. Genomic Sci.">
        <title>Genome sequence of the halotolerant bacterium Corynebacterium halotolerans type strain YIM 70093(T) (= DSM 44683(T)).</title>
        <authorList>
            <person name="Ruckert C."/>
            <person name="Albersmeier A."/>
            <person name="Al-Dilaimi A."/>
            <person name="Niehaus K."/>
            <person name="Szczepanowski R."/>
            <person name="Kalinowski J."/>
        </authorList>
    </citation>
    <scope>NUCLEOTIDE SEQUENCE [LARGE SCALE GENOMIC DNA]</scope>
    <source>
        <strain evidence="2">YIM 70093</strain>
    </source>
</reference>
<evidence type="ECO:0000313" key="3">
    <source>
        <dbReference type="Proteomes" id="UP000011723"/>
    </source>
</evidence>
<dbReference type="KEGG" id="chn:A605_01245"/>
<dbReference type="eggNOG" id="ENOG5031DI5">
    <property type="taxonomic scope" value="Bacteria"/>
</dbReference>
<keyword evidence="1" id="KW-0472">Membrane</keyword>